<protein>
    <submittedName>
        <fullName evidence="12">Uncharacterized protein</fullName>
    </submittedName>
</protein>
<evidence type="ECO:0000256" key="6">
    <source>
        <dbReference type="ARBA" id="ARBA00022989"/>
    </source>
</evidence>
<keyword evidence="2" id="KW-1003">Cell membrane</keyword>
<dbReference type="Pfam" id="PF13231">
    <property type="entry name" value="PMT_2"/>
    <property type="match status" value="1"/>
</dbReference>
<dbReference type="InterPro" id="IPR038731">
    <property type="entry name" value="RgtA/B/C-like"/>
</dbReference>
<sequence>MVDSAGALRVCLRGAVLHRAGLRAGGVPPVRGDARGIHVGARGRDRRGVSGRGGRGSVPGAFGDVPRCAADLSARACRRFARDHPHRPGQSAAAGARLRAGRHRRLRRAGDRRHPLCRLDRRQRCVDIPGRPVHRARPHPVALPLRTPPPHRRRGRRPFWARRRRLTPGSRRPIRARWRRPAPGPLSCSWLTATTAPGSAVLFVADGDDCPRGCCPVRARCDDCPLVRRSLRARPRRLTLGGCRPLRARRRLTPPGGGDGPANGWKSVVGRWIRASFPLTGRPGLSIVVDVTTVLTETPPDERRWRVWRSPVGQPVWARPTILLVAGVAALSYAWGIAQQNPQLYYAAAVRSMATGWRDFFFAAFDPAGLASIDKLPGAFWVQALSVQVFGPHIWALVLPQVVEGVLTVLLLYRVVRRTAGPAAGVVAALVMACTPETVALNRGNISDTLLILLLVLAADRVLVAVETGRSRNLWYAGILIGLAFQTKMLQAWFLVPIVALVYLICAQKPVLRKRIGHTLGFGIVALAISLSWMIVVSLIPAAHRPYVDGSKHNSLFEQVFLYNGFARTDSSFGVGAANFQIGTAAQGYRAALVLGPDNRLDHVFSGGGGRAAGWLVPLALVALIALAVLLRRRSTGWAGPRPAALLLWGGWLLLHVAVFLVIGTVNPYYLAVLAPPVAALIGWAAVEFARAADRRVHWLGVAAVALTVVYGWWLLQPAPSAVSWATVVVAVAACAVGAWSRGRASVAALLVAAVAAPAVAAGSLVADGYGALDTPFESKATSLVTQKAIADAFRGAPKLVATAHRVFPDARYPLIAYIGIVASPFIFTTGAEVPAFGGFTGTAPVLTLDDLTRLVAQGQIGFALVNQVDDPRVQFIEKYCKPLPDNKGGQTISAYVCARPVGPGPGAQPSK</sequence>
<dbReference type="GO" id="GO:0016763">
    <property type="term" value="F:pentosyltransferase activity"/>
    <property type="evidence" value="ECO:0007669"/>
    <property type="project" value="TreeGrafter"/>
</dbReference>
<evidence type="ECO:0000256" key="3">
    <source>
        <dbReference type="ARBA" id="ARBA00022676"/>
    </source>
</evidence>
<feature type="transmembrane region" description="Helical" evidence="9">
    <location>
        <begin position="612"/>
        <end position="631"/>
    </location>
</feature>
<feature type="region of interest" description="Disordered" evidence="8">
    <location>
        <begin position="35"/>
        <end position="62"/>
    </location>
</feature>
<feature type="transmembrane region" description="Helical" evidence="9">
    <location>
        <begin position="699"/>
        <end position="716"/>
    </location>
</feature>
<proteinExistence type="predicted"/>
<dbReference type="InterPro" id="IPR050297">
    <property type="entry name" value="LipidA_mod_glycosyltrf_83"/>
</dbReference>
<gene>
    <name evidence="12" type="ORF">CRH09_02125</name>
</gene>
<feature type="transmembrane region" description="Helical" evidence="9">
    <location>
        <begin position="722"/>
        <end position="740"/>
    </location>
</feature>
<dbReference type="AlphaFoldDB" id="A0A291RD04"/>
<dbReference type="KEGG" id="ntp:CRH09_02125"/>
<dbReference type="PANTHER" id="PTHR33908">
    <property type="entry name" value="MANNOSYLTRANSFERASE YKCB-RELATED"/>
    <property type="match status" value="1"/>
</dbReference>
<dbReference type="Pfam" id="PF24878">
    <property type="entry name" value="YkcB_C"/>
    <property type="match status" value="1"/>
</dbReference>
<evidence type="ECO:0000256" key="8">
    <source>
        <dbReference type="SAM" id="MobiDB-lite"/>
    </source>
</evidence>
<keyword evidence="6 9" id="KW-1133">Transmembrane helix</keyword>
<name>A0A291RD04_9NOCA</name>
<evidence type="ECO:0000256" key="5">
    <source>
        <dbReference type="ARBA" id="ARBA00022692"/>
    </source>
</evidence>
<evidence type="ECO:0000256" key="4">
    <source>
        <dbReference type="ARBA" id="ARBA00022679"/>
    </source>
</evidence>
<dbReference type="GO" id="GO:0010041">
    <property type="term" value="P:response to iron(III) ion"/>
    <property type="evidence" value="ECO:0007669"/>
    <property type="project" value="TreeGrafter"/>
</dbReference>
<feature type="transmembrane region" description="Helical" evidence="9">
    <location>
        <begin position="519"/>
        <end position="540"/>
    </location>
</feature>
<dbReference type="EMBL" id="CP023778">
    <property type="protein sequence ID" value="ATL65207.1"/>
    <property type="molecule type" value="Genomic_DNA"/>
</dbReference>
<keyword evidence="4" id="KW-0808">Transferase</keyword>
<evidence type="ECO:0000313" key="13">
    <source>
        <dbReference type="Proteomes" id="UP000221961"/>
    </source>
</evidence>
<comment type="subcellular location">
    <subcellularLocation>
        <location evidence="1">Cell membrane</location>
        <topology evidence="1">Multi-pass membrane protein</topology>
    </subcellularLocation>
</comment>
<keyword evidence="3" id="KW-0328">Glycosyltransferase</keyword>
<accession>A0A291RD04</accession>
<dbReference type="Proteomes" id="UP000221961">
    <property type="component" value="Chromosome"/>
</dbReference>
<evidence type="ECO:0000256" key="1">
    <source>
        <dbReference type="ARBA" id="ARBA00004651"/>
    </source>
</evidence>
<feature type="transmembrane region" description="Helical" evidence="9">
    <location>
        <begin position="747"/>
        <end position="767"/>
    </location>
</feature>
<feature type="region of interest" description="Disordered" evidence="8">
    <location>
        <begin position="81"/>
        <end position="109"/>
    </location>
</feature>
<dbReference type="GO" id="GO:0009103">
    <property type="term" value="P:lipopolysaccharide biosynthetic process"/>
    <property type="evidence" value="ECO:0007669"/>
    <property type="project" value="UniProtKB-ARBA"/>
</dbReference>
<feature type="region of interest" description="Disordered" evidence="8">
    <location>
        <begin position="130"/>
        <end position="157"/>
    </location>
</feature>
<feature type="domain" description="Putative mannosyltransferase YkcA/B-like C-terminal" evidence="11">
    <location>
        <begin position="823"/>
        <end position="869"/>
    </location>
</feature>
<evidence type="ECO:0000259" key="10">
    <source>
        <dbReference type="Pfam" id="PF13231"/>
    </source>
</evidence>
<evidence type="ECO:0000256" key="9">
    <source>
        <dbReference type="SAM" id="Phobius"/>
    </source>
</evidence>
<organism evidence="12 13">
    <name type="scientific">Nocardia terpenica</name>
    <dbReference type="NCBI Taxonomy" id="455432"/>
    <lineage>
        <taxon>Bacteria</taxon>
        <taxon>Bacillati</taxon>
        <taxon>Actinomycetota</taxon>
        <taxon>Actinomycetes</taxon>
        <taxon>Mycobacteriales</taxon>
        <taxon>Nocardiaceae</taxon>
        <taxon>Nocardia</taxon>
    </lineage>
</organism>
<reference evidence="12 13" key="1">
    <citation type="submission" date="2017-10" db="EMBL/GenBank/DDBJ databases">
        <title>Comparative genomics between pathogenic Norcardia.</title>
        <authorList>
            <person name="Zeng L."/>
        </authorList>
    </citation>
    <scope>NUCLEOTIDE SEQUENCE [LARGE SCALE GENOMIC DNA]</scope>
    <source>
        <strain evidence="12 13">NC_YFY_NT001</strain>
    </source>
</reference>
<dbReference type="InterPro" id="IPR056785">
    <property type="entry name" value="YkcA/B-like_C"/>
</dbReference>
<evidence type="ECO:0000256" key="2">
    <source>
        <dbReference type="ARBA" id="ARBA00022475"/>
    </source>
</evidence>
<feature type="transmembrane region" description="Helical" evidence="9">
    <location>
        <begin position="643"/>
        <end position="663"/>
    </location>
</feature>
<evidence type="ECO:0000313" key="12">
    <source>
        <dbReference type="EMBL" id="ATL65207.1"/>
    </source>
</evidence>
<evidence type="ECO:0000256" key="7">
    <source>
        <dbReference type="ARBA" id="ARBA00023136"/>
    </source>
</evidence>
<feature type="transmembrane region" description="Helical" evidence="9">
    <location>
        <begin position="669"/>
        <end position="687"/>
    </location>
</feature>
<keyword evidence="7 9" id="KW-0472">Membrane</keyword>
<feature type="transmembrane region" description="Helical" evidence="9">
    <location>
        <begin position="489"/>
        <end position="507"/>
    </location>
</feature>
<keyword evidence="5 9" id="KW-0812">Transmembrane</keyword>
<evidence type="ECO:0000259" key="11">
    <source>
        <dbReference type="Pfam" id="PF24878"/>
    </source>
</evidence>
<feature type="compositionally biased region" description="Basic and acidic residues" evidence="8">
    <location>
        <begin position="35"/>
        <end position="48"/>
    </location>
</feature>
<feature type="domain" description="Glycosyltransferase RgtA/B/C/D-like" evidence="10">
    <location>
        <begin position="375"/>
        <end position="533"/>
    </location>
</feature>
<dbReference type="PANTHER" id="PTHR33908:SF3">
    <property type="entry name" value="UNDECAPRENYL PHOSPHATE-ALPHA-4-AMINO-4-DEOXY-L-ARABINOSE ARABINOSYL TRANSFERASE"/>
    <property type="match status" value="1"/>
</dbReference>
<dbReference type="GO" id="GO:0005886">
    <property type="term" value="C:plasma membrane"/>
    <property type="evidence" value="ECO:0007669"/>
    <property type="project" value="UniProtKB-SubCell"/>
</dbReference>